<dbReference type="Proteomes" id="UP000178254">
    <property type="component" value="Unassembled WGS sequence"/>
</dbReference>
<reference evidence="2 3" key="1">
    <citation type="journal article" date="2016" name="Nat. Commun.">
        <title>Thousands of microbial genomes shed light on interconnected biogeochemical processes in an aquifer system.</title>
        <authorList>
            <person name="Anantharaman K."/>
            <person name="Brown C.T."/>
            <person name="Hug L.A."/>
            <person name="Sharon I."/>
            <person name="Castelle C.J."/>
            <person name="Probst A.J."/>
            <person name="Thomas B.C."/>
            <person name="Singh A."/>
            <person name="Wilkins M.J."/>
            <person name="Karaoz U."/>
            <person name="Brodie E.L."/>
            <person name="Williams K.H."/>
            <person name="Hubbard S.S."/>
            <person name="Banfield J.F."/>
        </authorList>
    </citation>
    <scope>NUCLEOTIDE SEQUENCE [LARGE SCALE GENOMIC DNA]</scope>
</reference>
<gene>
    <name evidence="2" type="ORF">A2538_00365</name>
</gene>
<proteinExistence type="predicted"/>
<comment type="caution">
    <text evidence="2">The sequence shown here is derived from an EMBL/GenBank/DDBJ whole genome shotgun (WGS) entry which is preliminary data.</text>
</comment>
<accession>A0A1F6PEK9</accession>
<keyword evidence="1" id="KW-1133">Transmembrane helix</keyword>
<dbReference type="AlphaFoldDB" id="A0A1F6PEK9"/>
<evidence type="ECO:0000313" key="2">
    <source>
        <dbReference type="EMBL" id="OGH94596.1"/>
    </source>
</evidence>
<dbReference type="EMBL" id="MFRE01000007">
    <property type="protein sequence ID" value="OGH94596.1"/>
    <property type="molecule type" value="Genomic_DNA"/>
</dbReference>
<sequence>MALWIGWVGMSLIVAGTYAPAEYSRWLFLAGASALGVSAILGKSRFYVAFQIPIIIGAITALLPTILNIVGMCTMLFGVLVAIIYLTRVRELTEWQSKAGAIGLILLAGGFASGTKAYLLPANIVLLFNAAFRLHIKREKIAIIWLVLEILAGGGTIFSIVCGRTPS</sequence>
<evidence type="ECO:0000256" key="1">
    <source>
        <dbReference type="SAM" id="Phobius"/>
    </source>
</evidence>
<feature type="transmembrane region" description="Helical" evidence="1">
    <location>
        <begin position="54"/>
        <end position="87"/>
    </location>
</feature>
<evidence type="ECO:0000313" key="3">
    <source>
        <dbReference type="Proteomes" id="UP000178254"/>
    </source>
</evidence>
<name>A0A1F6PEK9_9BACT</name>
<feature type="transmembrane region" description="Helical" evidence="1">
    <location>
        <begin position="99"/>
        <end position="120"/>
    </location>
</feature>
<keyword evidence="1" id="KW-0812">Transmembrane</keyword>
<keyword evidence="1" id="KW-0472">Membrane</keyword>
<feature type="transmembrane region" description="Helical" evidence="1">
    <location>
        <begin position="25"/>
        <end position="42"/>
    </location>
</feature>
<feature type="transmembrane region" description="Helical" evidence="1">
    <location>
        <begin position="141"/>
        <end position="161"/>
    </location>
</feature>
<organism evidence="2 3">
    <name type="scientific">Candidatus Magasanikbacteria bacterium RIFOXYD2_FULL_41_14</name>
    <dbReference type="NCBI Taxonomy" id="1798709"/>
    <lineage>
        <taxon>Bacteria</taxon>
        <taxon>Candidatus Magasanikiibacteriota</taxon>
    </lineage>
</organism>
<protein>
    <submittedName>
        <fullName evidence="2">Uncharacterized protein</fullName>
    </submittedName>
</protein>